<dbReference type="Pfam" id="PF00072">
    <property type="entry name" value="Response_reg"/>
    <property type="match status" value="1"/>
</dbReference>
<feature type="modified residue" description="4-aspartylphosphate" evidence="6">
    <location>
        <position position="55"/>
    </location>
</feature>
<evidence type="ECO:0000256" key="1">
    <source>
        <dbReference type="ARBA" id="ARBA00022553"/>
    </source>
</evidence>
<evidence type="ECO:0000256" key="3">
    <source>
        <dbReference type="ARBA" id="ARBA00023015"/>
    </source>
</evidence>
<evidence type="ECO:0000313" key="8">
    <source>
        <dbReference type="EMBL" id="PUE65523.1"/>
    </source>
</evidence>
<keyword evidence="1 6" id="KW-0597">Phosphoprotein</keyword>
<dbReference type="PANTHER" id="PTHR48111">
    <property type="entry name" value="REGULATOR OF RPOS"/>
    <property type="match status" value="1"/>
</dbReference>
<dbReference type="InterPro" id="IPR001789">
    <property type="entry name" value="Sig_transdc_resp-reg_receiver"/>
</dbReference>
<dbReference type="EMBL" id="MUXE01000004">
    <property type="protein sequence ID" value="PUE65523.1"/>
    <property type="molecule type" value="Genomic_DNA"/>
</dbReference>
<dbReference type="PANTHER" id="PTHR48111:SF1">
    <property type="entry name" value="TWO-COMPONENT RESPONSE REGULATOR ORR33"/>
    <property type="match status" value="1"/>
</dbReference>
<evidence type="ECO:0000256" key="5">
    <source>
        <dbReference type="ARBA" id="ARBA00023163"/>
    </source>
</evidence>
<dbReference type="GO" id="GO:0000976">
    <property type="term" value="F:transcription cis-regulatory region binding"/>
    <property type="evidence" value="ECO:0007669"/>
    <property type="project" value="TreeGrafter"/>
</dbReference>
<dbReference type="SUPFAM" id="SSF55874">
    <property type="entry name" value="ATPase domain of HSP90 chaperone/DNA topoisomerase II/histidine kinase"/>
    <property type="match status" value="1"/>
</dbReference>
<evidence type="ECO:0000256" key="6">
    <source>
        <dbReference type="PROSITE-ProRule" id="PRU00169"/>
    </source>
</evidence>
<keyword evidence="5" id="KW-0804">Transcription</keyword>
<dbReference type="SMART" id="SM00448">
    <property type="entry name" value="REC"/>
    <property type="match status" value="1"/>
</dbReference>
<proteinExistence type="predicted"/>
<accession>A0A363D2Q2</accession>
<keyword evidence="4" id="KW-0238">DNA-binding</keyword>
<dbReference type="RefSeq" id="WP_108558396.1">
    <property type="nucleotide sequence ID" value="NZ_MUXE01000004.1"/>
</dbReference>
<dbReference type="GO" id="GO:0006355">
    <property type="term" value="P:regulation of DNA-templated transcription"/>
    <property type="evidence" value="ECO:0007669"/>
    <property type="project" value="TreeGrafter"/>
</dbReference>
<name>A0A363D2Q2_9BACT</name>
<evidence type="ECO:0000256" key="2">
    <source>
        <dbReference type="ARBA" id="ARBA00023012"/>
    </source>
</evidence>
<reference evidence="8 9" key="1">
    <citation type="submission" date="2017-02" db="EMBL/GenBank/DDBJ databases">
        <title>Arcobacter caeni sp. nov, a new Arcobacter species isolated from reclaimed water.</title>
        <authorList>
            <person name="Figueras M.J."/>
            <person name="Perez-Cataluna A."/>
            <person name="Salas-Masso N."/>
        </authorList>
    </citation>
    <scope>NUCLEOTIDE SEQUENCE [LARGE SCALE GENOMIC DNA]</scope>
    <source>
        <strain evidence="8 9">RW17-10</strain>
    </source>
</reference>
<dbReference type="InterPro" id="IPR011006">
    <property type="entry name" value="CheY-like_superfamily"/>
</dbReference>
<dbReference type="Gene3D" id="3.40.50.2300">
    <property type="match status" value="1"/>
</dbReference>
<dbReference type="GO" id="GO:0032993">
    <property type="term" value="C:protein-DNA complex"/>
    <property type="evidence" value="ECO:0007669"/>
    <property type="project" value="TreeGrafter"/>
</dbReference>
<evidence type="ECO:0000313" key="9">
    <source>
        <dbReference type="Proteomes" id="UP000251135"/>
    </source>
</evidence>
<dbReference type="Gene3D" id="3.30.565.10">
    <property type="entry name" value="Histidine kinase-like ATPase, C-terminal domain"/>
    <property type="match status" value="1"/>
</dbReference>
<comment type="caution">
    <text evidence="8">The sequence shown here is derived from an EMBL/GenBank/DDBJ whole genome shotgun (WGS) entry which is preliminary data.</text>
</comment>
<dbReference type="InterPro" id="IPR039420">
    <property type="entry name" value="WalR-like"/>
</dbReference>
<protein>
    <recommendedName>
        <fullName evidence="7">Response regulatory domain-containing protein</fullName>
    </recommendedName>
</protein>
<gene>
    <name evidence="8" type="ORF">B0174_04160</name>
</gene>
<dbReference type="OrthoDB" id="9787818at2"/>
<feature type="domain" description="Response regulatory" evidence="7">
    <location>
        <begin position="8"/>
        <end position="122"/>
    </location>
</feature>
<dbReference type="Proteomes" id="UP000251135">
    <property type="component" value="Unassembled WGS sequence"/>
</dbReference>
<dbReference type="SUPFAM" id="SSF52172">
    <property type="entry name" value="CheY-like"/>
    <property type="match status" value="1"/>
</dbReference>
<sequence>MNKKYENKILLVDDDPKNLQVAMNILKDYNVIYAQSGEKALELLDKNKFDLILLDVVMPIMDGYYVCSKIKDNEKTKKIPIIFLTVKDDEKDIVKGFELGAVDYIVKPFYSEVLLKRVELHLKLASAMNKIEQMNVNLNEIVNEQVMQLRQKDEIIVQQSKIGAMASIIDVISLQWKQPLDKIKLYLQSLDLRLVNIDEFKSDDIFRKTLDEINKLDEIMDDFHKFFNNQKNKEDVNLKVSLDNAIFSLKDELNDFNINLNIKGDNLLLLNIVFDEIKHIFHKLISKSIENFKISTSLENKQIDVDFEEKNGIIYIIYSDNANNYDKNQMERYFSTSSSFKYSNFDFGFYLVKVFVEKNFGLLSVEKTEDGIKYIIRFDK</sequence>
<organism evidence="8 9">
    <name type="scientific">Arcobacter caeni</name>
    <dbReference type="NCBI Taxonomy" id="1912877"/>
    <lineage>
        <taxon>Bacteria</taxon>
        <taxon>Pseudomonadati</taxon>
        <taxon>Campylobacterota</taxon>
        <taxon>Epsilonproteobacteria</taxon>
        <taxon>Campylobacterales</taxon>
        <taxon>Arcobacteraceae</taxon>
        <taxon>Arcobacter</taxon>
    </lineage>
</organism>
<evidence type="ECO:0000259" key="7">
    <source>
        <dbReference type="PROSITE" id="PS50110"/>
    </source>
</evidence>
<dbReference type="AlphaFoldDB" id="A0A363D2Q2"/>
<dbReference type="InterPro" id="IPR036890">
    <property type="entry name" value="HATPase_C_sf"/>
</dbReference>
<evidence type="ECO:0000256" key="4">
    <source>
        <dbReference type="ARBA" id="ARBA00023125"/>
    </source>
</evidence>
<keyword evidence="3" id="KW-0805">Transcription regulation</keyword>
<dbReference type="GO" id="GO:0000156">
    <property type="term" value="F:phosphorelay response regulator activity"/>
    <property type="evidence" value="ECO:0007669"/>
    <property type="project" value="TreeGrafter"/>
</dbReference>
<keyword evidence="2" id="KW-0902">Two-component regulatory system</keyword>
<dbReference type="PROSITE" id="PS50110">
    <property type="entry name" value="RESPONSE_REGULATORY"/>
    <property type="match status" value="1"/>
</dbReference>
<dbReference type="GO" id="GO:0005829">
    <property type="term" value="C:cytosol"/>
    <property type="evidence" value="ECO:0007669"/>
    <property type="project" value="TreeGrafter"/>
</dbReference>
<keyword evidence="9" id="KW-1185">Reference proteome</keyword>